<reference evidence="2" key="1">
    <citation type="submission" date="2015-07" db="EMBL/GenBank/DDBJ databases">
        <title>Fjat-10036 dsm4.</title>
        <authorList>
            <person name="Liu B."/>
            <person name="Wang J."/>
            <person name="Zhu Y."/>
            <person name="Liu G."/>
            <person name="Chen Q."/>
            <person name="Chen Z."/>
            <person name="Lan J."/>
            <person name="Che J."/>
            <person name="Ge C."/>
            <person name="Shi H."/>
            <person name="Pan Z."/>
            <person name="Liu X."/>
        </authorList>
    </citation>
    <scope>NUCLEOTIDE SEQUENCE [LARGE SCALE GENOMIC DNA]</scope>
    <source>
        <strain evidence="2">DSM 4</strain>
    </source>
</reference>
<dbReference type="AlphaFoldDB" id="A0A0M0GGT6"/>
<protein>
    <recommendedName>
        <fullName evidence="3">Holliday junction resolvase</fullName>
    </recommendedName>
</protein>
<dbReference type="STRING" id="1459.AF332_20705"/>
<dbReference type="EMBL" id="LGUF01000007">
    <property type="protein sequence ID" value="KON88968.1"/>
    <property type="molecule type" value="Genomic_DNA"/>
</dbReference>
<dbReference type="Pfam" id="PF05866">
    <property type="entry name" value="RusA"/>
    <property type="match status" value="1"/>
</dbReference>
<dbReference type="InterPro" id="IPR036614">
    <property type="entry name" value="RusA-like_sf"/>
</dbReference>
<comment type="caution">
    <text evidence="1">The sequence shown here is derived from an EMBL/GenBank/DDBJ whole genome shotgun (WGS) entry which is preliminary data.</text>
</comment>
<gene>
    <name evidence="1" type="ORF">AF332_20705</name>
</gene>
<evidence type="ECO:0008006" key="3">
    <source>
        <dbReference type="Google" id="ProtNLM"/>
    </source>
</evidence>
<dbReference type="RefSeq" id="WP_053436358.1">
    <property type="nucleotide sequence ID" value="NZ_LGUF01000007.1"/>
</dbReference>
<dbReference type="GO" id="GO:0006310">
    <property type="term" value="P:DNA recombination"/>
    <property type="evidence" value="ECO:0007669"/>
    <property type="project" value="InterPro"/>
</dbReference>
<proteinExistence type="predicted"/>
<keyword evidence="2" id="KW-1185">Reference proteome</keyword>
<evidence type="ECO:0000313" key="1">
    <source>
        <dbReference type="EMBL" id="KON88968.1"/>
    </source>
</evidence>
<dbReference type="Gene3D" id="3.30.1330.70">
    <property type="entry name" value="Holliday junction resolvase RusA"/>
    <property type="match status" value="1"/>
</dbReference>
<dbReference type="OrthoDB" id="5114842at2"/>
<evidence type="ECO:0000313" key="2">
    <source>
        <dbReference type="Proteomes" id="UP000037109"/>
    </source>
</evidence>
<dbReference type="PATRIC" id="fig|1459.3.peg.4573"/>
<sequence length="142" mass="15990">MITFTVYGEPVAQGRPRASTINGQVRMYDPAKSKDFKKYVKLVASQHRPSQLITGPISMKVEIFKPSLKSFSKKKALAAERGELRPLTKPDVDNYVKGVKDALKSVIWKDDSQVVDLHIGKWYSENPRIEITIEEIGGSQNE</sequence>
<organism evidence="1 2">
    <name type="scientific">Sporosarcina globispora</name>
    <name type="common">Bacillus globisporus</name>
    <dbReference type="NCBI Taxonomy" id="1459"/>
    <lineage>
        <taxon>Bacteria</taxon>
        <taxon>Bacillati</taxon>
        <taxon>Bacillota</taxon>
        <taxon>Bacilli</taxon>
        <taxon>Bacillales</taxon>
        <taxon>Caryophanaceae</taxon>
        <taxon>Sporosarcina</taxon>
    </lineage>
</organism>
<dbReference type="Proteomes" id="UP000037109">
    <property type="component" value="Unassembled WGS sequence"/>
</dbReference>
<dbReference type="GO" id="GO:0006281">
    <property type="term" value="P:DNA repair"/>
    <property type="evidence" value="ECO:0007669"/>
    <property type="project" value="InterPro"/>
</dbReference>
<name>A0A0M0GGT6_SPOGL</name>
<dbReference type="GO" id="GO:0000287">
    <property type="term" value="F:magnesium ion binding"/>
    <property type="evidence" value="ECO:0007669"/>
    <property type="project" value="InterPro"/>
</dbReference>
<dbReference type="InterPro" id="IPR008822">
    <property type="entry name" value="Endonuclease_RusA-like"/>
</dbReference>
<dbReference type="SUPFAM" id="SSF103084">
    <property type="entry name" value="Holliday junction resolvase RusA"/>
    <property type="match status" value="1"/>
</dbReference>
<accession>A0A0M0GGT6</accession>